<name>A0A9P5XE52_9AGAR</name>
<keyword evidence="1" id="KW-0732">Signal</keyword>
<evidence type="ECO:0000256" key="1">
    <source>
        <dbReference type="SAM" id="SignalP"/>
    </source>
</evidence>
<sequence>MKFISSSILFFALYLVNGASVAAFPVGADKRGIARRDGVGSTITVGGKQYTLVDDVSGDGGAETFKAQAVIGGGIFYAKRPTEETLPGDFTAEVTNTQKASQVLGTNIFVSSGTYNSEAWMITAPAPGGEITQRWEADKVKFATRAACEADMATARSVIMGQNQKLATNPLTDFVHGDNHPGNWFVPTTGTIQTAVPIDFGKVLPPPPITNIKQLVSTQYTYSDSTWQLFSHDLGICH</sequence>
<protein>
    <submittedName>
        <fullName evidence="2">Uncharacterized protein</fullName>
    </submittedName>
</protein>
<proteinExistence type="predicted"/>
<dbReference type="EMBL" id="MU151133">
    <property type="protein sequence ID" value="KAF9449338.1"/>
    <property type="molecule type" value="Genomic_DNA"/>
</dbReference>
<dbReference type="AlphaFoldDB" id="A0A9P5XE52"/>
<dbReference type="InterPro" id="IPR011009">
    <property type="entry name" value="Kinase-like_dom_sf"/>
</dbReference>
<comment type="caution">
    <text evidence="2">The sequence shown here is derived from an EMBL/GenBank/DDBJ whole genome shotgun (WGS) entry which is preliminary data.</text>
</comment>
<accession>A0A9P5XE52</accession>
<feature type="chain" id="PRO_5040458048" evidence="1">
    <location>
        <begin position="19"/>
        <end position="238"/>
    </location>
</feature>
<keyword evidence="3" id="KW-1185">Reference proteome</keyword>
<organism evidence="2 3">
    <name type="scientific">Macrolepiota fuliginosa MF-IS2</name>
    <dbReference type="NCBI Taxonomy" id="1400762"/>
    <lineage>
        <taxon>Eukaryota</taxon>
        <taxon>Fungi</taxon>
        <taxon>Dikarya</taxon>
        <taxon>Basidiomycota</taxon>
        <taxon>Agaricomycotina</taxon>
        <taxon>Agaricomycetes</taxon>
        <taxon>Agaricomycetidae</taxon>
        <taxon>Agaricales</taxon>
        <taxon>Agaricineae</taxon>
        <taxon>Agaricaceae</taxon>
        <taxon>Macrolepiota</taxon>
    </lineage>
</organism>
<dbReference type="SUPFAM" id="SSF56112">
    <property type="entry name" value="Protein kinase-like (PK-like)"/>
    <property type="match status" value="1"/>
</dbReference>
<evidence type="ECO:0000313" key="3">
    <source>
        <dbReference type="Proteomes" id="UP000807342"/>
    </source>
</evidence>
<gene>
    <name evidence="2" type="ORF">P691DRAFT_759114</name>
</gene>
<reference evidence="2" key="1">
    <citation type="submission" date="2020-11" db="EMBL/GenBank/DDBJ databases">
        <authorList>
            <consortium name="DOE Joint Genome Institute"/>
            <person name="Ahrendt S."/>
            <person name="Riley R."/>
            <person name="Andreopoulos W."/>
            <person name="Labutti K."/>
            <person name="Pangilinan J."/>
            <person name="Ruiz-Duenas F.J."/>
            <person name="Barrasa J.M."/>
            <person name="Sanchez-Garcia M."/>
            <person name="Camarero S."/>
            <person name="Miyauchi S."/>
            <person name="Serrano A."/>
            <person name="Linde D."/>
            <person name="Babiker R."/>
            <person name="Drula E."/>
            <person name="Ayuso-Fernandez I."/>
            <person name="Pacheco R."/>
            <person name="Padilla G."/>
            <person name="Ferreira P."/>
            <person name="Barriuso J."/>
            <person name="Kellner H."/>
            <person name="Castanera R."/>
            <person name="Alfaro M."/>
            <person name="Ramirez L."/>
            <person name="Pisabarro A.G."/>
            <person name="Kuo A."/>
            <person name="Tritt A."/>
            <person name="Lipzen A."/>
            <person name="He G."/>
            <person name="Yan M."/>
            <person name="Ng V."/>
            <person name="Cullen D."/>
            <person name="Martin F."/>
            <person name="Rosso M.-N."/>
            <person name="Henrissat B."/>
            <person name="Hibbett D."/>
            <person name="Martinez A.T."/>
            <person name="Grigoriev I.V."/>
        </authorList>
    </citation>
    <scope>NUCLEOTIDE SEQUENCE</scope>
    <source>
        <strain evidence="2">MF-IS2</strain>
    </source>
</reference>
<dbReference type="Proteomes" id="UP000807342">
    <property type="component" value="Unassembled WGS sequence"/>
</dbReference>
<dbReference type="OrthoDB" id="2959283at2759"/>
<feature type="signal peptide" evidence="1">
    <location>
        <begin position="1"/>
        <end position="18"/>
    </location>
</feature>
<evidence type="ECO:0000313" key="2">
    <source>
        <dbReference type="EMBL" id="KAF9449338.1"/>
    </source>
</evidence>